<evidence type="ECO:0000313" key="2">
    <source>
        <dbReference type="EMBL" id="POG14539.1"/>
    </source>
</evidence>
<name>A0A2S3XG53_PSEPU</name>
<dbReference type="AlphaFoldDB" id="A0A2S3XG53"/>
<reference evidence="2 3" key="2">
    <citation type="submission" date="2018-03" db="EMBL/GenBank/DDBJ databases">
        <title>Draft genome of Pseudomonas putida strain KH-18-2.</title>
        <authorList>
            <person name="Yoshizawa S."/>
            <person name="Khan N.H."/>
            <person name="Nishimura M."/>
            <person name="Chiura H.X."/>
            <person name="Ogura Y."/>
            <person name="Hayashi T."/>
            <person name="Kogure K."/>
        </authorList>
    </citation>
    <scope>NUCLEOTIDE SEQUENCE [LARGE SCALE GENOMIC DNA]</scope>
    <source>
        <strain evidence="2 3">KH-18-2</strain>
    </source>
</reference>
<sequence>MTIPSEQCKAVARHALKIFGGELKVQAYYDDSKSISVDLLTTLDSLHVGVKSIGTIGLSEVPLFRSSGEEFPTRVELCAGALTEEVFWENALASAAFSIIKLQSSVMPGDVIVDVFNDYIKSPKMPHVYLSVPFMWNDAYFPQLEFASLKVNWLQCIAIYEEERAFVEKFGGDAFDDLLSDQEINTLDYDRLPVNLTRFK</sequence>
<protein>
    <recommendedName>
        <fullName evidence="1">Suppressor of fused-like domain-containing protein</fullName>
    </recommendedName>
</protein>
<dbReference type="InterPro" id="IPR020941">
    <property type="entry name" value="SUFU-like_domain"/>
</dbReference>
<evidence type="ECO:0000259" key="1">
    <source>
        <dbReference type="Pfam" id="PF05076"/>
    </source>
</evidence>
<dbReference type="EMBL" id="MING01000019">
    <property type="protein sequence ID" value="POG14539.1"/>
    <property type="molecule type" value="Genomic_DNA"/>
</dbReference>
<comment type="caution">
    <text evidence="2">The sequence shown here is derived from an EMBL/GenBank/DDBJ whole genome shotgun (WGS) entry which is preliminary data.</text>
</comment>
<reference evidence="2 3" key="1">
    <citation type="submission" date="2016-08" db="EMBL/GenBank/DDBJ databases">
        <authorList>
            <person name="Seilhamer J.J."/>
        </authorList>
    </citation>
    <scope>NUCLEOTIDE SEQUENCE [LARGE SCALE GENOMIC DNA]</scope>
    <source>
        <strain evidence="2 3">KH-18-2</strain>
    </source>
</reference>
<organism evidence="2 3">
    <name type="scientific">Pseudomonas putida</name>
    <name type="common">Arthrobacter siderocapsulatus</name>
    <dbReference type="NCBI Taxonomy" id="303"/>
    <lineage>
        <taxon>Bacteria</taxon>
        <taxon>Pseudomonadati</taxon>
        <taxon>Pseudomonadota</taxon>
        <taxon>Gammaproteobacteria</taxon>
        <taxon>Pseudomonadales</taxon>
        <taxon>Pseudomonadaceae</taxon>
        <taxon>Pseudomonas</taxon>
    </lineage>
</organism>
<feature type="domain" description="Suppressor of fused-like" evidence="1">
    <location>
        <begin position="38"/>
        <end position="191"/>
    </location>
</feature>
<dbReference type="Pfam" id="PF05076">
    <property type="entry name" value="SUFU"/>
    <property type="match status" value="1"/>
</dbReference>
<accession>A0A2S3XG53</accession>
<dbReference type="Proteomes" id="UP000237378">
    <property type="component" value="Unassembled WGS sequence"/>
</dbReference>
<gene>
    <name evidence="2" type="ORF">BGP82_00525</name>
</gene>
<evidence type="ECO:0000313" key="3">
    <source>
        <dbReference type="Proteomes" id="UP000237378"/>
    </source>
</evidence>
<proteinExistence type="predicted"/>